<keyword evidence="2" id="KW-1185">Reference proteome</keyword>
<evidence type="ECO:0000313" key="1">
    <source>
        <dbReference type="EMBL" id="MET4759071.1"/>
    </source>
</evidence>
<name>A0ABV2SMR9_9GAMM</name>
<sequence length="64" mass="7798">MLLKQNFRPPFNQDNIPKELLELDARILSSARKRPTWDTIIDQLSQIRVEQIQKERKRFGYYHN</sequence>
<organism evidence="1 2">
    <name type="scientific">Endozoicomonas lisbonensis</name>
    <dbReference type="NCBI Taxonomy" id="3120522"/>
    <lineage>
        <taxon>Bacteria</taxon>
        <taxon>Pseudomonadati</taxon>
        <taxon>Pseudomonadota</taxon>
        <taxon>Gammaproteobacteria</taxon>
        <taxon>Oceanospirillales</taxon>
        <taxon>Endozoicomonadaceae</taxon>
        <taxon>Endozoicomonas</taxon>
    </lineage>
</organism>
<accession>A0ABV2SMR9</accession>
<dbReference type="RefSeq" id="WP_354009097.1">
    <property type="nucleotide sequence ID" value="NZ_JBEWTA010000001.1"/>
</dbReference>
<gene>
    <name evidence="1" type="ORF">V5J35_004263</name>
</gene>
<dbReference type="EMBL" id="JBEWTB010000002">
    <property type="protein sequence ID" value="MET4759071.1"/>
    <property type="molecule type" value="Genomic_DNA"/>
</dbReference>
<comment type="caution">
    <text evidence="1">The sequence shown here is derived from an EMBL/GenBank/DDBJ whole genome shotgun (WGS) entry which is preliminary data.</text>
</comment>
<protein>
    <submittedName>
        <fullName evidence="1">Uncharacterized protein</fullName>
    </submittedName>
</protein>
<dbReference type="Proteomes" id="UP001549366">
    <property type="component" value="Unassembled WGS sequence"/>
</dbReference>
<proteinExistence type="predicted"/>
<reference evidence="1 2" key="1">
    <citation type="submission" date="2024-06" db="EMBL/GenBank/DDBJ databases">
        <title>Genomic Encyclopedia of Type Strains, Phase V (KMG-V): Genome sequencing to study the core and pangenomes of soil and plant-associated prokaryotes.</title>
        <authorList>
            <person name="Whitman W."/>
        </authorList>
    </citation>
    <scope>NUCLEOTIDE SEQUENCE [LARGE SCALE GENOMIC DNA]</scope>
    <source>
        <strain evidence="1 2">NE40</strain>
    </source>
</reference>
<evidence type="ECO:0000313" key="2">
    <source>
        <dbReference type="Proteomes" id="UP001549366"/>
    </source>
</evidence>